<dbReference type="OrthoDB" id="2150121at2759"/>
<dbReference type="InterPro" id="IPR051655">
    <property type="entry name" value="FAM161"/>
</dbReference>
<dbReference type="AlphaFoldDB" id="V4B488"/>
<evidence type="ECO:0000313" key="5">
    <source>
        <dbReference type="Proteomes" id="UP000030746"/>
    </source>
</evidence>
<name>V4B488_LOTGI</name>
<dbReference type="GO" id="GO:0005929">
    <property type="term" value="C:cilium"/>
    <property type="evidence" value="ECO:0007669"/>
    <property type="project" value="TreeGrafter"/>
</dbReference>
<proteinExistence type="inferred from homology"/>
<sequence>MATMATGHALSVLANNSLRNPVDSRTGKIATLSSPQKPHNSGIYSRSENGLHVKISANGIGEYTSEPVFSQTNGDATHLSPQLQNLTDEEFYDRLSKMKENQKMTLEKCERLYMEKRALEEKYAASPHNRIFDNEDVDIDTGTMFVNGRFRGHDCDNRLEYSSDYTYSPIKTYDNVCDVRDLTSKPPVAPSPLNRPPSRQGQRPGHSSGHSLTKGISHTQADNRSPPIQWRAVRSRSLNGDGGKNMSDFENELSDEEISGYMKAPAGYMSDDNYLSDDVILRREEVMTPSKLELQRIESMWDDFSINDYAPRQRPSSAPATRRSEKSKKASEWRHRLTIPEPFNMTLREEGKEKRKTITQIEVEAERRRKEQEEELECQKKFQAKPVPAHVYLPLYDEINEQAEAKRRYVRQYCQEMLKSQEKPFKFMKREEYKGNQRRNSEPAAMALAKEKRKDRKFKANPVPAFIYDDSITRKQMEDEEYRKLRISMRSEELLKEAALPPGMEAREKMKQQRIEEIKRQSRARKHFRPKKQKKIPDYDRLYRKFQSELNRRKTELEPTVVEPFRLHTDRTYGDTQKVLLDMARDEEVLMENRWPYQTPRARTPTRAIPRSRVGDPRDSFPAQMTRTAETRNSVVRQSIAKQIENSKKESEAERHRRVREMKLRKSIQEKAGSKNYGQQKVKDRLRQFKEDERLREEQYQSEMEAMKDRVNQQPLLFERQKQNSAKSKAEKKFATTLKNVGLDEDFINSRSSGPNSVRSGRSGKHYSDDHNDDDEDNEDDNDQNNTYTRSRSSERYSDSFEEVED</sequence>
<feature type="compositionally biased region" description="Polar residues" evidence="3">
    <location>
        <begin position="749"/>
        <end position="760"/>
    </location>
</feature>
<feature type="region of interest" description="Disordered" evidence="3">
    <location>
        <begin position="308"/>
        <end position="333"/>
    </location>
</feature>
<feature type="compositionally biased region" description="Polar residues" evidence="3">
    <location>
        <begin position="623"/>
        <end position="641"/>
    </location>
</feature>
<dbReference type="PANTHER" id="PTHR21501:SF1">
    <property type="entry name" value="PROTEIN FAM-161"/>
    <property type="match status" value="1"/>
</dbReference>
<dbReference type="OMA" id="EVTECQR"/>
<gene>
    <name evidence="4" type="ORF">LOTGIDRAFT_238010</name>
</gene>
<dbReference type="CTD" id="20250629"/>
<keyword evidence="5" id="KW-1185">Reference proteome</keyword>
<feature type="compositionally biased region" description="Basic and acidic residues" evidence="3">
    <location>
        <begin position="696"/>
        <end position="711"/>
    </location>
</feature>
<dbReference type="RefSeq" id="XP_009046979.1">
    <property type="nucleotide sequence ID" value="XM_009048731.1"/>
</dbReference>
<comment type="similarity">
    <text evidence="1">Belongs to the FAM161 family.</text>
</comment>
<organism evidence="4 5">
    <name type="scientific">Lottia gigantea</name>
    <name type="common">Giant owl limpet</name>
    <dbReference type="NCBI Taxonomy" id="225164"/>
    <lineage>
        <taxon>Eukaryota</taxon>
        <taxon>Metazoa</taxon>
        <taxon>Spiralia</taxon>
        <taxon>Lophotrochozoa</taxon>
        <taxon>Mollusca</taxon>
        <taxon>Gastropoda</taxon>
        <taxon>Patellogastropoda</taxon>
        <taxon>Lottioidea</taxon>
        <taxon>Lottiidae</taxon>
        <taxon>Lottia</taxon>
    </lineage>
</organism>
<evidence type="ECO:0008006" key="6">
    <source>
        <dbReference type="Google" id="ProtNLM"/>
    </source>
</evidence>
<evidence type="ECO:0000256" key="3">
    <source>
        <dbReference type="SAM" id="MobiDB-lite"/>
    </source>
</evidence>
<feature type="compositionally biased region" description="Basic and acidic residues" evidence="3">
    <location>
        <begin position="645"/>
        <end position="673"/>
    </location>
</feature>
<feature type="compositionally biased region" description="Acidic residues" evidence="3">
    <location>
        <begin position="771"/>
        <end position="783"/>
    </location>
</feature>
<feature type="region of interest" description="Disordered" evidence="3">
    <location>
        <begin position="181"/>
        <end position="229"/>
    </location>
</feature>
<feature type="region of interest" description="Disordered" evidence="3">
    <location>
        <begin position="601"/>
        <end position="683"/>
    </location>
</feature>
<dbReference type="InterPro" id="IPR019579">
    <property type="entry name" value="FAM161A/B"/>
</dbReference>
<protein>
    <recommendedName>
        <fullName evidence="6">FAM161 centrosomal protein A</fullName>
    </recommendedName>
</protein>
<dbReference type="EMBL" id="KB200294">
    <property type="protein sequence ID" value="ESP02271.1"/>
    <property type="molecule type" value="Genomic_DNA"/>
</dbReference>
<dbReference type="Proteomes" id="UP000030746">
    <property type="component" value="Unassembled WGS sequence"/>
</dbReference>
<dbReference type="GeneID" id="20250629"/>
<feature type="compositionally biased region" description="Low complexity" evidence="3">
    <location>
        <begin position="601"/>
        <end position="612"/>
    </location>
</feature>
<reference evidence="4 5" key="1">
    <citation type="journal article" date="2013" name="Nature">
        <title>Insights into bilaterian evolution from three spiralian genomes.</title>
        <authorList>
            <person name="Simakov O."/>
            <person name="Marletaz F."/>
            <person name="Cho S.J."/>
            <person name="Edsinger-Gonzales E."/>
            <person name="Havlak P."/>
            <person name="Hellsten U."/>
            <person name="Kuo D.H."/>
            <person name="Larsson T."/>
            <person name="Lv J."/>
            <person name="Arendt D."/>
            <person name="Savage R."/>
            <person name="Osoegawa K."/>
            <person name="de Jong P."/>
            <person name="Grimwood J."/>
            <person name="Chapman J.A."/>
            <person name="Shapiro H."/>
            <person name="Aerts A."/>
            <person name="Otillar R.P."/>
            <person name="Terry A.Y."/>
            <person name="Boore J.L."/>
            <person name="Grigoriev I.V."/>
            <person name="Lindberg D.R."/>
            <person name="Seaver E.C."/>
            <person name="Weisblat D.A."/>
            <person name="Putnam N.H."/>
            <person name="Rokhsar D.S."/>
        </authorList>
    </citation>
    <scope>NUCLEOTIDE SEQUENCE [LARGE SCALE GENOMIC DNA]</scope>
</reference>
<dbReference type="HOGENOM" id="CLU_010955_0_0_1"/>
<feature type="compositionally biased region" description="Polar residues" evidence="3">
    <location>
        <begin position="208"/>
        <end position="223"/>
    </location>
</feature>
<dbReference type="STRING" id="225164.V4B488"/>
<accession>V4B488</accession>
<keyword evidence="2" id="KW-0175">Coiled coil</keyword>
<evidence type="ECO:0000256" key="1">
    <source>
        <dbReference type="ARBA" id="ARBA00006663"/>
    </source>
</evidence>
<dbReference type="KEGG" id="lgi:LOTGIDRAFT_238010"/>
<dbReference type="GO" id="GO:0005856">
    <property type="term" value="C:cytoskeleton"/>
    <property type="evidence" value="ECO:0007669"/>
    <property type="project" value="UniProtKB-ARBA"/>
</dbReference>
<evidence type="ECO:0000256" key="2">
    <source>
        <dbReference type="ARBA" id="ARBA00023054"/>
    </source>
</evidence>
<dbReference type="PANTHER" id="PTHR21501">
    <property type="entry name" value="PROTEIN FAM-161"/>
    <property type="match status" value="1"/>
</dbReference>
<evidence type="ECO:0000313" key="4">
    <source>
        <dbReference type="EMBL" id="ESP02271.1"/>
    </source>
</evidence>
<feature type="compositionally biased region" description="Basic and acidic residues" evidence="3">
    <location>
        <begin position="322"/>
        <end position="333"/>
    </location>
</feature>
<dbReference type="Pfam" id="PF10595">
    <property type="entry name" value="FAM161A_B"/>
    <property type="match status" value="1"/>
</dbReference>
<dbReference type="GO" id="GO:0044782">
    <property type="term" value="P:cilium organization"/>
    <property type="evidence" value="ECO:0007669"/>
    <property type="project" value="TreeGrafter"/>
</dbReference>
<feature type="region of interest" description="Disordered" evidence="3">
    <location>
        <begin position="696"/>
        <end position="806"/>
    </location>
</feature>